<evidence type="ECO:0000313" key="2">
    <source>
        <dbReference type="Proteomes" id="UP001417504"/>
    </source>
</evidence>
<accession>A0AAP0KJY6</accession>
<organism evidence="1 2">
    <name type="scientific">Stephania japonica</name>
    <dbReference type="NCBI Taxonomy" id="461633"/>
    <lineage>
        <taxon>Eukaryota</taxon>
        <taxon>Viridiplantae</taxon>
        <taxon>Streptophyta</taxon>
        <taxon>Embryophyta</taxon>
        <taxon>Tracheophyta</taxon>
        <taxon>Spermatophyta</taxon>
        <taxon>Magnoliopsida</taxon>
        <taxon>Ranunculales</taxon>
        <taxon>Menispermaceae</taxon>
        <taxon>Menispermoideae</taxon>
        <taxon>Cissampelideae</taxon>
        <taxon>Stephania</taxon>
    </lineage>
</organism>
<name>A0AAP0KJY6_9MAGN</name>
<proteinExistence type="predicted"/>
<keyword evidence="2" id="KW-1185">Reference proteome</keyword>
<dbReference type="AlphaFoldDB" id="A0AAP0KJY6"/>
<dbReference type="Proteomes" id="UP001417504">
    <property type="component" value="Unassembled WGS sequence"/>
</dbReference>
<protein>
    <submittedName>
        <fullName evidence="1">Uncharacterized protein</fullName>
    </submittedName>
</protein>
<gene>
    <name evidence="1" type="ORF">Sjap_000197</name>
</gene>
<evidence type="ECO:0000313" key="1">
    <source>
        <dbReference type="EMBL" id="KAK9152717.1"/>
    </source>
</evidence>
<comment type="caution">
    <text evidence="1">The sequence shown here is derived from an EMBL/GenBank/DDBJ whole genome shotgun (WGS) entry which is preliminary data.</text>
</comment>
<reference evidence="1 2" key="1">
    <citation type="submission" date="2024-01" db="EMBL/GenBank/DDBJ databases">
        <title>Genome assemblies of Stephania.</title>
        <authorList>
            <person name="Yang L."/>
        </authorList>
    </citation>
    <scope>NUCLEOTIDE SEQUENCE [LARGE SCALE GENOMIC DNA]</scope>
    <source>
        <strain evidence="1">QJT</strain>
        <tissue evidence="1">Leaf</tissue>
    </source>
</reference>
<sequence length="149" mass="17359">MAIWNRSLVFSKDVLYIWNPYTKDYIQLPELPSFTSLDNRYKKYGFRYDSTADDYKEEPTFTKTTSGIKLRRVLCTGFDLWTARNQDLQLNAALKVMKQRRDDGIKMTNTNSRRCNLQYGPHQAAHQTLFQDSSALTNHGVVRSLVHNS</sequence>
<dbReference type="EMBL" id="JBBNAE010000001">
    <property type="protein sequence ID" value="KAK9152717.1"/>
    <property type="molecule type" value="Genomic_DNA"/>
</dbReference>